<evidence type="ECO:0000313" key="2">
    <source>
        <dbReference type="Proteomes" id="UP000095672"/>
    </source>
</evidence>
<dbReference type="SUPFAM" id="SSF53474">
    <property type="entry name" value="alpha/beta-Hydrolases"/>
    <property type="match status" value="1"/>
</dbReference>
<gene>
    <name evidence="1" type="ORF">AUP74_00754</name>
</gene>
<dbReference type="Gene3D" id="3.40.50.1820">
    <property type="entry name" value="alpha/beta hydrolase"/>
    <property type="match status" value="1"/>
</dbReference>
<name>A0A1C9W4Y6_9GAMM</name>
<keyword evidence="1" id="KW-0378">Hydrolase</keyword>
<dbReference type="Pfam" id="PF02089">
    <property type="entry name" value="Palm_thioest"/>
    <property type="match status" value="1"/>
</dbReference>
<protein>
    <submittedName>
        <fullName evidence="1">Alpha/beta hydrolase family protein</fullName>
    </submittedName>
</protein>
<dbReference type="OrthoDB" id="556502at2"/>
<dbReference type="PANTHER" id="PTHR37946:SF1">
    <property type="entry name" value="SLL1969 PROTEIN"/>
    <property type="match status" value="1"/>
</dbReference>
<sequence length="254" mass="26864">MGKSHVGCRWAILLAVVALLLGQHGVRAGEPVPCVILLHGLTKDADSMQPLAERLTAAGFLAVNVEFSSRQAGIPELAGPTVGAGLAQCHAANAQPINFVTHSLGGILLRYYYENRPGEGVHRVVMMGPPNNGSRIGDWLDHIPWIKDVNGPSGRQLGTGPTSVPLQLGPAPFELGVIAGSRSRNPIASAILRGKDDGRITVESARLEGMCGFKTLPLTHGEIMADPEAIRQALLFLQRGHFTGATAEAFDCGF</sequence>
<dbReference type="PATRIC" id="fig|1769779.3.peg.770"/>
<dbReference type="STRING" id="1769779.AUP74_00754"/>
<dbReference type="KEGG" id="micc:AUP74_00754"/>
<dbReference type="GO" id="GO:0016787">
    <property type="term" value="F:hydrolase activity"/>
    <property type="evidence" value="ECO:0007669"/>
    <property type="project" value="UniProtKB-KW"/>
</dbReference>
<dbReference type="EMBL" id="CP014143">
    <property type="protein sequence ID" value="AOS96221.1"/>
    <property type="molecule type" value="Genomic_DNA"/>
</dbReference>
<dbReference type="RefSeq" id="WP_069946382.1">
    <property type="nucleotide sequence ID" value="NZ_CP014143.1"/>
</dbReference>
<reference evidence="2" key="1">
    <citation type="submission" date="2016-01" db="EMBL/GenBank/DDBJ databases">
        <title>Complete genome sequence of Microbulbifer sp. CCB-MM1, a halophile isolated from Matang Mangrove Forest, Perak.</title>
        <authorList>
            <person name="Moh T.H."/>
            <person name="Dinesh B."/>
            <person name="Lau N.-S."/>
            <person name="Go F."/>
            <person name="Alexander Chong S.-C."/>
        </authorList>
    </citation>
    <scope>NUCLEOTIDE SEQUENCE [LARGE SCALE GENOMIC DNA]</scope>
    <source>
        <strain evidence="2">CCB-MM1</strain>
    </source>
</reference>
<dbReference type="AlphaFoldDB" id="A0A1C9W4Y6"/>
<accession>A0A1C9W4Y6</accession>
<proteinExistence type="predicted"/>
<evidence type="ECO:0000313" key="1">
    <source>
        <dbReference type="EMBL" id="AOS96221.1"/>
    </source>
</evidence>
<organism evidence="1 2">
    <name type="scientific">Microbulbifer aggregans</name>
    <dbReference type="NCBI Taxonomy" id="1769779"/>
    <lineage>
        <taxon>Bacteria</taxon>
        <taxon>Pseudomonadati</taxon>
        <taxon>Pseudomonadota</taxon>
        <taxon>Gammaproteobacteria</taxon>
        <taxon>Cellvibrionales</taxon>
        <taxon>Microbulbiferaceae</taxon>
        <taxon>Microbulbifer</taxon>
    </lineage>
</organism>
<dbReference type="Proteomes" id="UP000095672">
    <property type="component" value="Chromosome"/>
</dbReference>
<keyword evidence="2" id="KW-1185">Reference proteome</keyword>
<dbReference type="InterPro" id="IPR029058">
    <property type="entry name" value="AB_hydrolase_fold"/>
</dbReference>
<dbReference type="PANTHER" id="PTHR37946">
    <property type="entry name" value="SLL1969 PROTEIN"/>
    <property type="match status" value="1"/>
</dbReference>